<dbReference type="InterPro" id="IPR002397">
    <property type="entry name" value="Cyt_P450_B"/>
</dbReference>
<keyword evidence="9" id="KW-1185">Reference proteome</keyword>
<dbReference type="PANTHER" id="PTHR46696:SF1">
    <property type="entry name" value="CYTOCHROME P450 YJIB-RELATED"/>
    <property type="match status" value="1"/>
</dbReference>
<evidence type="ECO:0000256" key="7">
    <source>
        <dbReference type="RuleBase" id="RU000461"/>
    </source>
</evidence>
<dbReference type="PRINTS" id="PR00359">
    <property type="entry name" value="BP450"/>
</dbReference>
<evidence type="ECO:0000313" key="8">
    <source>
        <dbReference type="EMBL" id="BAN04433.1"/>
    </source>
</evidence>
<evidence type="ECO:0000256" key="4">
    <source>
        <dbReference type="ARBA" id="ARBA00023002"/>
    </source>
</evidence>
<dbReference type="GO" id="GO:0004497">
    <property type="term" value="F:monooxygenase activity"/>
    <property type="evidence" value="ECO:0007669"/>
    <property type="project" value="UniProtKB-KW"/>
</dbReference>
<evidence type="ECO:0000256" key="3">
    <source>
        <dbReference type="ARBA" id="ARBA00022723"/>
    </source>
</evidence>
<dbReference type="PROSITE" id="PS00086">
    <property type="entry name" value="CYTOCHROME_P450"/>
    <property type="match status" value="1"/>
</dbReference>
<dbReference type="KEGG" id="aym:YM304_41190"/>
<dbReference type="AlphaFoldDB" id="A0A6C7EDP8"/>
<keyword evidence="5 7" id="KW-0408">Iron</keyword>
<comment type="similarity">
    <text evidence="1 7">Belongs to the cytochrome P450 family.</text>
</comment>
<keyword evidence="3 7" id="KW-0479">Metal-binding</keyword>
<evidence type="ECO:0000256" key="1">
    <source>
        <dbReference type="ARBA" id="ARBA00010617"/>
    </source>
</evidence>
<dbReference type="EMBL" id="AP012057">
    <property type="protein sequence ID" value="BAN04433.1"/>
    <property type="molecule type" value="Genomic_DNA"/>
</dbReference>
<dbReference type="Gene3D" id="1.10.630.10">
    <property type="entry name" value="Cytochrome P450"/>
    <property type="match status" value="1"/>
</dbReference>
<dbReference type="GO" id="GO:0020037">
    <property type="term" value="F:heme binding"/>
    <property type="evidence" value="ECO:0007669"/>
    <property type="project" value="InterPro"/>
</dbReference>
<dbReference type="GO" id="GO:0005506">
    <property type="term" value="F:iron ion binding"/>
    <property type="evidence" value="ECO:0007669"/>
    <property type="project" value="InterPro"/>
</dbReference>
<sequence length="411" mass="45647">MTDTAEPTVFFNPLEPGYTENPWPHFAELREHDPAHLSPIERWFLFTYDDCARLLRDPALSVDDVNIEFHDEARVAMFEAAFDPEEATRSMLGLDAPDHTRLRRLVSKAFTPSAIAALRPMIEERVDAALDAMEARGSAEVIGELAFPLPFDVISEMLGMPEADADQIAQWSSALVKTLDPIISEEEVNAAADAERKMGVLLDEVIAWKRANPADDLLTALIQAEEDGDRLTSRELRAQVQLLFVAGHETTVNLIGTGIYELLRHPEQAELLRNDPTLDANAIDELLRFVSPVQFSRRITLDDITFRDDTDQPKTIKKGMFVMASLASSNHDPAKWGPTAEELDLRREGAGQHLSFGSGSHYCLGASLAKLEAQAAIGRFVRRFPNAAVAGEPVWNGRINLRGLERLDVTL</sequence>
<keyword evidence="6 7" id="KW-0503">Monooxygenase</keyword>
<keyword evidence="4 7" id="KW-0560">Oxidoreductase</keyword>
<dbReference type="RefSeq" id="WP_015443680.1">
    <property type="nucleotide sequence ID" value="NC_020520.1"/>
</dbReference>
<dbReference type="InterPro" id="IPR036396">
    <property type="entry name" value="Cyt_P450_sf"/>
</dbReference>
<dbReference type="Pfam" id="PF00067">
    <property type="entry name" value="p450"/>
    <property type="match status" value="1"/>
</dbReference>
<proteinExistence type="inferred from homology"/>
<dbReference type="InterPro" id="IPR001128">
    <property type="entry name" value="Cyt_P450"/>
</dbReference>
<dbReference type="PRINTS" id="PR00385">
    <property type="entry name" value="P450"/>
</dbReference>
<name>A0A6C7EDP8_ILUCY</name>
<evidence type="ECO:0000256" key="5">
    <source>
        <dbReference type="ARBA" id="ARBA00023004"/>
    </source>
</evidence>
<accession>A0A6C7EDP8</accession>
<dbReference type="Proteomes" id="UP000011863">
    <property type="component" value="Chromosome"/>
</dbReference>
<evidence type="ECO:0000313" key="9">
    <source>
        <dbReference type="Proteomes" id="UP000011863"/>
    </source>
</evidence>
<dbReference type="SUPFAM" id="SSF48264">
    <property type="entry name" value="Cytochrome P450"/>
    <property type="match status" value="1"/>
</dbReference>
<dbReference type="OrthoDB" id="142769at2"/>
<dbReference type="CDD" id="cd20625">
    <property type="entry name" value="CYP164-like"/>
    <property type="match status" value="1"/>
</dbReference>
<protein>
    <submittedName>
        <fullName evidence="8">Cytochrome P450</fullName>
    </submittedName>
</protein>
<dbReference type="InterPro" id="IPR017972">
    <property type="entry name" value="Cyt_P450_CS"/>
</dbReference>
<organism evidence="8 9">
    <name type="scientific">Ilumatobacter coccineus (strain NBRC 103263 / KCTC 29153 / YM16-304)</name>
    <dbReference type="NCBI Taxonomy" id="1313172"/>
    <lineage>
        <taxon>Bacteria</taxon>
        <taxon>Bacillati</taxon>
        <taxon>Actinomycetota</taxon>
        <taxon>Acidimicrobiia</taxon>
        <taxon>Acidimicrobiales</taxon>
        <taxon>Ilumatobacteraceae</taxon>
        <taxon>Ilumatobacter</taxon>
    </lineage>
</organism>
<evidence type="ECO:0000256" key="2">
    <source>
        <dbReference type="ARBA" id="ARBA00022617"/>
    </source>
</evidence>
<gene>
    <name evidence="8" type="ORF">YM304_41190</name>
</gene>
<evidence type="ECO:0000256" key="6">
    <source>
        <dbReference type="ARBA" id="ARBA00023033"/>
    </source>
</evidence>
<reference evidence="8 9" key="1">
    <citation type="journal article" date="2013" name="Int. J. Syst. Evol. Microbiol.">
        <title>Ilumatobacter nonamiense sp. nov. and Ilumatobacter coccineum sp. nov., isolated from seashore sand.</title>
        <authorList>
            <person name="Matsumoto A."/>
            <person name="Kasai H."/>
            <person name="Matsuo Y."/>
            <person name="Shizuri Y."/>
            <person name="Ichikawa N."/>
            <person name="Fujita N."/>
            <person name="Omura S."/>
            <person name="Takahashi Y."/>
        </authorList>
    </citation>
    <scope>NUCLEOTIDE SEQUENCE [LARGE SCALE GENOMIC DNA]</scope>
    <source>
        <strain evidence="9">NBRC 103263 / KCTC 29153 / YM16-304</strain>
    </source>
</reference>
<keyword evidence="2 7" id="KW-0349">Heme</keyword>
<dbReference type="PANTHER" id="PTHR46696">
    <property type="entry name" value="P450, PUTATIVE (EUROFUNG)-RELATED"/>
    <property type="match status" value="1"/>
</dbReference>
<dbReference type="GO" id="GO:0016705">
    <property type="term" value="F:oxidoreductase activity, acting on paired donors, with incorporation or reduction of molecular oxygen"/>
    <property type="evidence" value="ECO:0007669"/>
    <property type="project" value="InterPro"/>
</dbReference>
<dbReference type="FunFam" id="1.10.630.10:FF:000018">
    <property type="entry name" value="Cytochrome P450 monooxygenase"/>
    <property type="match status" value="1"/>
</dbReference>